<protein>
    <submittedName>
        <fullName evidence="1">Uncharacterized protein</fullName>
    </submittedName>
</protein>
<organism evidence="1 2">
    <name type="scientific">Penicillium nalgiovense</name>
    <dbReference type="NCBI Taxonomy" id="60175"/>
    <lineage>
        <taxon>Eukaryota</taxon>
        <taxon>Fungi</taxon>
        <taxon>Dikarya</taxon>
        <taxon>Ascomycota</taxon>
        <taxon>Pezizomycotina</taxon>
        <taxon>Eurotiomycetes</taxon>
        <taxon>Eurotiomycetidae</taxon>
        <taxon>Eurotiales</taxon>
        <taxon>Aspergillaceae</taxon>
        <taxon>Penicillium</taxon>
    </lineage>
</organism>
<dbReference type="EMBL" id="MOOB01000002">
    <property type="protein sequence ID" value="OQE95524.1"/>
    <property type="molecule type" value="Genomic_DNA"/>
</dbReference>
<sequence length="107" mass="12680">MYWVLSQAEVRLLLERGADPFAEHDHWGFHVTETSYTLDDRHPRKETIGFVPRPKSLTYQDGHYDNPFRACMRRGNKAVLKVMLDAIDRKEIPFELKDRLDRAHRSN</sequence>
<dbReference type="AlphaFoldDB" id="A0A1V6Z7S1"/>
<accession>A0A1V6Z7S1</accession>
<comment type="caution">
    <text evidence="1">The sequence shown here is derived from an EMBL/GenBank/DDBJ whole genome shotgun (WGS) entry which is preliminary data.</text>
</comment>
<dbReference type="STRING" id="60175.A0A1V6Z7S1"/>
<keyword evidence="2" id="KW-1185">Reference proteome</keyword>
<name>A0A1V6Z7S1_PENNA</name>
<evidence type="ECO:0000313" key="1">
    <source>
        <dbReference type="EMBL" id="OQE95524.1"/>
    </source>
</evidence>
<reference evidence="2" key="1">
    <citation type="journal article" date="2017" name="Nat. Microbiol.">
        <title>Global analysis of biosynthetic gene clusters reveals vast potential of secondary metabolite production in Penicillium species.</title>
        <authorList>
            <person name="Nielsen J.C."/>
            <person name="Grijseels S."/>
            <person name="Prigent S."/>
            <person name="Ji B."/>
            <person name="Dainat J."/>
            <person name="Nielsen K.F."/>
            <person name="Frisvad J.C."/>
            <person name="Workman M."/>
            <person name="Nielsen J."/>
        </authorList>
    </citation>
    <scope>NUCLEOTIDE SEQUENCE [LARGE SCALE GENOMIC DNA]</scope>
    <source>
        <strain evidence="2">IBT 13039</strain>
    </source>
</reference>
<proteinExistence type="predicted"/>
<dbReference type="Proteomes" id="UP000191691">
    <property type="component" value="Unassembled WGS sequence"/>
</dbReference>
<evidence type="ECO:0000313" key="2">
    <source>
        <dbReference type="Proteomes" id="UP000191691"/>
    </source>
</evidence>
<gene>
    <name evidence="1" type="ORF">PENNAL_c0002G08647</name>
</gene>